<keyword evidence="11" id="KW-1003">Cell membrane</keyword>
<dbReference type="PRINTS" id="PR00245">
    <property type="entry name" value="OLFACTORYR"/>
</dbReference>
<evidence type="ECO:0000256" key="4">
    <source>
        <dbReference type="ARBA" id="ARBA00022725"/>
    </source>
</evidence>
<name>A0A7N4NSR4_SARHA</name>
<keyword evidence="14" id="KW-1185">Reference proteome</keyword>
<feature type="transmembrane region" description="Helical" evidence="11">
    <location>
        <begin position="30"/>
        <end position="51"/>
    </location>
</feature>
<reference evidence="13" key="2">
    <citation type="submission" date="2025-05" db="UniProtKB">
        <authorList>
            <consortium name="Ensembl"/>
        </authorList>
    </citation>
    <scope>IDENTIFICATION</scope>
</reference>
<dbReference type="Pfam" id="PF13853">
    <property type="entry name" value="7tm_4"/>
    <property type="match status" value="1"/>
</dbReference>
<evidence type="ECO:0000259" key="12">
    <source>
        <dbReference type="PROSITE" id="PS50262"/>
    </source>
</evidence>
<feature type="transmembrane region" description="Helical" evidence="11">
    <location>
        <begin position="63"/>
        <end position="90"/>
    </location>
</feature>
<dbReference type="SUPFAM" id="SSF81321">
    <property type="entry name" value="Family A G protein-coupled receptor-like"/>
    <property type="match status" value="1"/>
</dbReference>
<keyword evidence="4 11" id="KW-0552">Olfaction</keyword>
<keyword evidence="8 10" id="KW-0675">Receptor</keyword>
<gene>
    <name evidence="13" type="primary">LOC100920979</name>
</gene>
<keyword evidence="3 10" id="KW-0812">Transmembrane</keyword>
<evidence type="ECO:0000256" key="5">
    <source>
        <dbReference type="ARBA" id="ARBA00022989"/>
    </source>
</evidence>
<evidence type="ECO:0000256" key="7">
    <source>
        <dbReference type="ARBA" id="ARBA00023136"/>
    </source>
</evidence>
<feature type="transmembrane region" description="Helical" evidence="11">
    <location>
        <begin position="239"/>
        <end position="261"/>
    </location>
</feature>
<feature type="transmembrane region" description="Helical" evidence="11">
    <location>
        <begin position="199"/>
        <end position="227"/>
    </location>
</feature>
<dbReference type="AlphaFoldDB" id="A0A7N4NSR4"/>
<evidence type="ECO:0000256" key="10">
    <source>
        <dbReference type="RuleBase" id="RU000688"/>
    </source>
</evidence>
<evidence type="ECO:0000256" key="9">
    <source>
        <dbReference type="ARBA" id="ARBA00023224"/>
    </source>
</evidence>
<dbReference type="GO" id="GO:0004984">
    <property type="term" value="F:olfactory receptor activity"/>
    <property type="evidence" value="ECO:0007669"/>
    <property type="project" value="InterPro"/>
</dbReference>
<sequence length="369" mass="40594">MSSNHTTSRLPAFLLLGIPWREDIHKWLSIPFFLLYLAAALGNGAILVAVARNPSLREPMHCFLSMLAVTDLALSGTTLPTTLGLLWFGISQVAFDVCLTQMFFIHVASVAESSVLLAMAVDRWTAIACPLRYSALLTHRVVARVGLAVLIRSALTLLPLPFLLLRLTYNDQRRLTHSFCFHPDIMKLARNETEVNVHYGLFVILSTAGIDSILIILSYIPIARVILGLGSWGERVRAAGTCVSHVAAVLVFFVPMIGLSVMHRFGSHGPLPLALVGYIYLLVPPALNPVIYSIKCQCIWKTLLRLCFYQPGVPRWTSSPHPSHIKHKSLPVTCSQRFSVQTVQIESPSMGSSQSDETSIGLVFGDTPV</sequence>
<dbReference type="Gene3D" id="1.20.1070.10">
    <property type="entry name" value="Rhodopsin 7-helix transmembrane proteins"/>
    <property type="match status" value="1"/>
</dbReference>
<evidence type="ECO:0000256" key="1">
    <source>
        <dbReference type="ARBA" id="ARBA00004141"/>
    </source>
</evidence>
<dbReference type="InterPro" id="IPR050402">
    <property type="entry name" value="OR51/52/56-like"/>
</dbReference>
<feature type="transmembrane region" description="Helical" evidence="11">
    <location>
        <begin position="273"/>
        <end position="294"/>
    </location>
</feature>
<dbReference type="GO" id="GO:0004930">
    <property type="term" value="F:G protein-coupled receptor activity"/>
    <property type="evidence" value="ECO:0007669"/>
    <property type="project" value="UniProtKB-KW"/>
</dbReference>
<dbReference type="OMA" id="WREDIHK"/>
<dbReference type="InterPro" id="IPR017452">
    <property type="entry name" value="GPCR_Rhodpsn_7TM"/>
</dbReference>
<feature type="transmembrane region" description="Helical" evidence="11">
    <location>
        <begin position="102"/>
        <end position="121"/>
    </location>
</feature>
<dbReference type="PROSITE" id="PS50262">
    <property type="entry name" value="G_PROTEIN_RECEP_F1_2"/>
    <property type="match status" value="1"/>
</dbReference>
<keyword evidence="9 10" id="KW-0807">Transducer</keyword>
<dbReference type="PANTHER" id="PTHR26450:SF141">
    <property type="entry name" value="OLFACTORY RECEPTOR"/>
    <property type="match status" value="1"/>
</dbReference>
<dbReference type="KEGG" id="shr:100920979"/>
<comment type="similarity">
    <text evidence="10">Belongs to the G-protein coupled receptor 1 family.</text>
</comment>
<dbReference type="Ensembl" id="ENSSHAT00000051421.1">
    <property type="protein sequence ID" value="ENSSHAP00000027233.1"/>
    <property type="gene ID" value="ENSSHAG00000027348.1"/>
</dbReference>
<keyword evidence="6 10" id="KW-0297">G-protein coupled receptor</keyword>
<feature type="domain" description="G-protein coupled receptors family 1 profile" evidence="12">
    <location>
        <begin position="42"/>
        <end position="292"/>
    </location>
</feature>
<evidence type="ECO:0000256" key="3">
    <source>
        <dbReference type="ARBA" id="ARBA00022692"/>
    </source>
</evidence>
<dbReference type="Ensembl" id="ENSSHAT00000042841.1">
    <property type="protein sequence ID" value="ENSSHAP00000034477.1"/>
    <property type="gene ID" value="ENSSHAG00000027348.1"/>
</dbReference>
<dbReference type="PRINTS" id="PR00237">
    <property type="entry name" value="GPCRRHODOPSN"/>
</dbReference>
<dbReference type="InterPro" id="IPR000276">
    <property type="entry name" value="GPCR_Rhodpsn"/>
</dbReference>
<dbReference type="FunFam" id="1.20.1070.10:FF:000002">
    <property type="entry name" value="Olfactory receptor"/>
    <property type="match status" value="1"/>
</dbReference>
<dbReference type="OrthoDB" id="9444024at2759"/>
<organism evidence="13 14">
    <name type="scientific">Sarcophilus harrisii</name>
    <name type="common">Tasmanian devil</name>
    <name type="synonym">Sarcophilus laniarius</name>
    <dbReference type="NCBI Taxonomy" id="9305"/>
    <lineage>
        <taxon>Eukaryota</taxon>
        <taxon>Metazoa</taxon>
        <taxon>Chordata</taxon>
        <taxon>Craniata</taxon>
        <taxon>Vertebrata</taxon>
        <taxon>Euteleostomi</taxon>
        <taxon>Mammalia</taxon>
        <taxon>Metatheria</taxon>
        <taxon>Dasyuromorphia</taxon>
        <taxon>Dasyuridae</taxon>
        <taxon>Sarcophilus</taxon>
    </lineage>
</organism>
<keyword evidence="7 11" id="KW-0472">Membrane</keyword>
<evidence type="ECO:0000313" key="13">
    <source>
        <dbReference type="Ensembl" id="ENSSHAP00000027233.1"/>
    </source>
</evidence>
<feature type="transmembrane region" description="Helical" evidence="11">
    <location>
        <begin position="141"/>
        <end position="165"/>
    </location>
</feature>
<dbReference type="GO" id="GO:0071396">
    <property type="term" value="P:cellular response to lipid"/>
    <property type="evidence" value="ECO:0007669"/>
    <property type="project" value="UniProtKB-ARBA"/>
</dbReference>
<dbReference type="GO" id="GO:0005886">
    <property type="term" value="C:plasma membrane"/>
    <property type="evidence" value="ECO:0007669"/>
    <property type="project" value="UniProtKB-SubCell"/>
</dbReference>
<accession>A0A7N4NSR4</accession>
<dbReference type="PANTHER" id="PTHR26450">
    <property type="entry name" value="OLFACTORY RECEPTOR 56B1-RELATED"/>
    <property type="match status" value="1"/>
</dbReference>
<dbReference type="PROSITE" id="PS00237">
    <property type="entry name" value="G_PROTEIN_RECEP_F1_1"/>
    <property type="match status" value="1"/>
</dbReference>
<comment type="subcellular location">
    <subcellularLocation>
        <location evidence="11">Cell membrane</location>
        <topology evidence="11">Multi-pass membrane protein</topology>
    </subcellularLocation>
    <subcellularLocation>
        <location evidence="1">Membrane</location>
        <topology evidence="1">Multi-pass membrane protein</topology>
    </subcellularLocation>
</comment>
<evidence type="ECO:0000313" key="14">
    <source>
        <dbReference type="Proteomes" id="UP000007648"/>
    </source>
</evidence>
<dbReference type="InterPro" id="IPR000725">
    <property type="entry name" value="Olfact_rcpt"/>
</dbReference>
<dbReference type="Proteomes" id="UP000007648">
    <property type="component" value="Unassembled WGS sequence"/>
</dbReference>
<dbReference type="RefSeq" id="XP_031817917.1">
    <property type="nucleotide sequence ID" value="XM_031962057.1"/>
</dbReference>
<keyword evidence="2 11" id="KW-0716">Sensory transduction</keyword>
<evidence type="ECO:0000256" key="8">
    <source>
        <dbReference type="ARBA" id="ARBA00023170"/>
    </source>
</evidence>
<dbReference type="GeneTree" id="ENSGT01150000286908"/>
<keyword evidence="5 11" id="KW-1133">Transmembrane helix</keyword>
<dbReference type="RefSeq" id="XP_031817916.1">
    <property type="nucleotide sequence ID" value="XM_031962056.1"/>
</dbReference>
<dbReference type="GeneID" id="100920979"/>
<protein>
    <recommendedName>
        <fullName evidence="11">Olfactory receptor</fullName>
    </recommendedName>
</protein>
<evidence type="ECO:0000256" key="2">
    <source>
        <dbReference type="ARBA" id="ARBA00022606"/>
    </source>
</evidence>
<reference evidence="13 14" key="1">
    <citation type="journal article" date="2011" name="Proc. Natl. Acad. Sci. U.S.A.">
        <title>Genetic diversity and population structure of the endangered marsupial Sarcophilus harrisii (Tasmanian devil).</title>
        <authorList>
            <person name="Miller W."/>
            <person name="Hayes V.M."/>
            <person name="Ratan A."/>
            <person name="Petersen D.C."/>
            <person name="Wittekindt N.E."/>
            <person name="Miller J."/>
            <person name="Walenz B."/>
            <person name="Knight J."/>
            <person name="Qi J."/>
            <person name="Zhao F."/>
            <person name="Wang Q."/>
            <person name="Bedoya-Reina O.C."/>
            <person name="Katiyar N."/>
            <person name="Tomsho L.P."/>
            <person name="Kasson L.M."/>
            <person name="Hardie R.A."/>
            <person name="Woodbridge P."/>
            <person name="Tindall E.A."/>
            <person name="Bertelsen M.F."/>
            <person name="Dixon D."/>
            <person name="Pyecroft S."/>
            <person name="Helgen K.M."/>
            <person name="Lesk A.M."/>
            <person name="Pringle T.H."/>
            <person name="Patterson N."/>
            <person name="Zhang Y."/>
            <person name="Kreiss A."/>
            <person name="Woods G.M."/>
            <person name="Jones M.E."/>
            <person name="Schuster S.C."/>
        </authorList>
    </citation>
    <scope>NUCLEOTIDE SEQUENCE [LARGE SCALE GENOMIC DNA]</scope>
</reference>
<evidence type="ECO:0000256" key="6">
    <source>
        <dbReference type="ARBA" id="ARBA00023040"/>
    </source>
</evidence>
<dbReference type="RefSeq" id="XP_031817915.1">
    <property type="nucleotide sequence ID" value="XM_031962055.1"/>
</dbReference>
<evidence type="ECO:0000256" key="11">
    <source>
        <dbReference type="RuleBase" id="RU363047"/>
    </source>
</evidence>
<proteinExistence type="inferred from homology"/>